<evidence type="ECO:0000256" key="6">
    <source>
        <dbReference type="PROSITE-ProRule" id="PRU00221"/>
    </source>
</evidence>
<organism evidence="8 9">
    <name type="scientific">Cephus cinctus</name>
    <name type="common">Wheat stem sawfly</name>
    <dbReference type="NCBI Taxonomy" id="211228"/>
    <lineage>
        <taxon>Eukaryota</taxon>
        <taxon>Metazoa</taxon>
        <taxon>Ecdysozoa</taxon>
        <taxon>Arthropoda</taxon>
        <taxon>Hexapoda</taxon>
        <taxon>Insecta</taxon>
        <taxon>Pterygota</taxon>
        <taxon>Neoptera</taxon>
        <taxon>Endopterygota</taxon>
        <taxon>Hymenoptera</taxon>
        <taxon>Cephoidea</taxon>
        <taxon>Cephidae</taxon>
        <taxon>Cephus</taxon>
    </lineage>
</organism>
<dbReference type="InterPro" id="IPR001680">
    <property type="entry name" value="WD40_rpt"/>
</dbReference>
<evidence type="ECO:0000256" key="4">
    <source>
        <dbReference type="ARBA" id="ARBA00022737"/>
    </source>
</evidence>
<dbReference type="RefSeq" id="XP_015605827.1">
    <property type="nucleotide sequence ID" value="XM_015750341.2"/>
</dbReference>
<dbReference type="PROSITE" id="PS50082">
    <property type="entry name" value="WD_REPEATS_2"/>
    <property type="match status" value="1"/>
</dbReference>
<dbReference type="Pfam" id="PF00400">
    <property type="entry name" value="WD40"/>
    <property type="match status" value="1"/>
</dbReference>
<gene>
    <name evidence="9" type="primary">LOC107272815</name>
</gene>
<dbReference type="GO" id="GO:0030686">
    <property type="term" value="C:90S preribosome"/>
    <property type="evidence" value="ECO:0007669"/>
    <property type="project" value="TreeGrafter"/>
</dbReference>
<protein>
    <submittedName>
        <fullName evidence="9">WD repeat-containing protein 46</fullName>
    </submittedName>
</protein>
<accession>A0AAJ7CB32</accession>
<dbReference type="Pfam" id="PF08149">
    <property type="entry name" value="BING4CT"/>
    <property type="match status" value="1"/>
</dbReference>
<dbReference type="Gene3D" id="2.130.10.10">
    <property type="entry name" value="YVTN repeat-like/Quinoprotein amine dehydrogenase"/>
    <property type="match status" value="1"/>
</dbReference>
<dbReference type="SMART" id="SM00320">
    <property type="entry name" value="WD40"/>
    <property type="match status" value="4"/>
</dbReference>
<dbReference type="Proteomes" id="UP000694920">
    <property type="component" value="Unplaced"/>
</dbReference>
<dbReference type="KEGG" id="ccin:107272815"/>
<sequence length="522" mass="58667">MEKTENIKYPGKAPVSKEKLEKYGRGEGLNLKKGFSRVKNKIHRQRLRVKERVIENAIEQAARTELLLTEDYGILEKDAGETTTQFKQKQIASNVDITSAAKQFELQLEFGPYCLRYTRNGRYLVLGGKMGHVAAFDWVTKKLSCETNVMESVHDVAWLHIETMFAVAQKEWVYIYDNQGIELHCLKRMNGVTQLEFLPYHFLLASSSRDGHLAWLDVSIGQIISRYNSRLGSISVMTQNPSNAILCVGGSNGVVSMWSPNSQKPLAKMLCHKQAISSCTIHPHGTYMATSCPDRTLKVWDVRQLAGPVHTVVLRSAAQKLCYSQRGLLGAAMGNVVEVYRESEGEMTSYLRHKASWGITGMQFCPYEDVLGITTAKGFASLLVPGSGEANFDALEVNPFQTKSQRREAEVKALLDKLQPELITLDTTTIAEVDIPTLQDKIEAKKKLLHVKPKKIDFKPRKTKAKGKGGTAKVIKTKKILNELARRETAEAMREQKMEESGKKKEELKDYGVLNRFLPKTN</sequence>
<dbReference type="AlphaFoldDB" id="A0AAJ7CB32"/>
<feature type="repeat" description="WD" evidence="6">
    <location>
        <begin position="269"/>
        <end position="303"/>
    </location>
</feature>
<proteinExistence type="predicted"/>
<evidence type="ECO:0000313" key="9">
    <source>
        <dbReference type="RefSeq" id="XP_015605827.1"/>
    </source>
</evidence>
<dbReference type="InterPro" id="IPR012952">
    <property type="entry name" value="BING4_C_dom"/>
</dbReference>
<dbReference type="PROSITE" id="PS00678">
    <property type="entry name" value="WD_REPEATS_1"/>
    <property type="match status" value="1"/>
</dbReference>
<dbReference type="FunFam" id="2.130.10.10:FF:000378">
    <property type="entry name" value="U3 small nucleolar RNA-associated protein 7"/>
    <property type="match status" value="1"/>
</dbReference>
<feature type="domain" description="BING4 C-terminal" evidence="7">
    <location>
        <begin position="349"/>
        <end position="427"/>
    </location>
</feature>
<evidence type="ECO:0000256" key="5">
    <source>
        <dbReference type="ARBA" id="ARBA00023242"/>
    </source>
</evidence>
<evidence type="ECO:0000259" key="7">
    <source>
        <dbReference type="SMART" id="SM01033"/>
    </source>
</evidence>
<keyword evidence="5" id="KW-0539">Nucleus</keyword>
<dbReference type="SUPFAM" id="SSF50978">
    <property type="entry name" value="WD40 repeat-like"/>
    <property type="match status" value="1"/>
</dbReference>
<dbReference type="GO" id="GO:0032040">
    <property type="term" value="C:small-subunit processome"/>
    <property type="evidence" value="ECO:0007669"/>
    <property type="project" value="TreeGrafter"/>
</dbReference>
<evidence type="ECO:0000256" key="2">
    <source>
        <dbReference type="ARBA" id="ARBA00022552"/>
    </source>
</evidence>
<evidence type="ECO:0000313" key="8">
    <source>
        <dbReference type="Proteomes" id="UP000694920"/>
    </source>
</evidence>
<evidence type="ECO:0000256" key="1">
    <source>
        <dbReference type="ARBA" id="ARBA00004604"/>
    </source>
</evidence>
<name>A0AAJ7CB32_CEPCN</name>
<reference evidence="9" key="1">
    <citation type="submission" date="2025-08" db="UniProtKB">
        <authorList>
            <consortium name="RefSeq"/>
        </authorList>
    </citation>
    <scope>IDENTIFICATION</scope>
</reference>
<dbReference type="PROSITE" id="PS50294">
    <property type="entry name" value="WD_REPEATS_REGION"/>
    <property type="match status" value="1"/>
</dbReference>
<comment type="subcellular location">
    <subcellularLocation>
        <location evidence="1">Nucleus</location>
        <location evidence="1">Nucleolus</location>
    </subcellularLocation>
</comment>
<dbReference type="InterPro" id="IPR019775">
    <property type="entry name" value="WD40_repeat_CS"/>
</dbReference>
<keyword evidence="2" id="KW-0698">rRNA processing</keyword>
<dbReference type="InterPro" id="IPR015943">
    <property type="entry name" value="WD40/YVTN_repeat-like_dom_sf"/>
</dbReference>
<dbReference type="PANTHER" id="PTHR14085:SF3">
    <property type="entry name" value="WD REPEAT-CONTAINING PROTEIN 46"/>
    <property type="match status" value="1"/>
</dbReference>
<keyword evidence="3 6" id="KW-0853">WD repeat</keyword>
<dbReference type="InterPro" id="IPR040315">
    <property type="entry name" value="WDR46/Utp7"/>
</dbReference>
<keyword evidence="8" id="KW-1185">Reference proteome</keyword>
<dbReference type="GeneID" id="107272815"/>
<dbReference type="SMART" id="SM01033">
    <property type="entry name" value="BING4CT"/>
    <property type="match status" value="1"/>
</dbReference>
<dbReference type="PANTHER" id="PTHR14085">
    <property type="entry name" value="WD-REPEAT PROTEIN BING4"/>
    <property type="match status" value="1"/>
</dbReference>
<dbReference type="GO" id="GO:0000462">
    <property type="term" value="P:maturation of SSU-rRNA from tricistronic rRNA transcript (SSU-rRNA, 5.8S rRNA, LSU-rRNA)"/>
    <property type="evidence" value="ECO:0007669"/>
    <property type="project" value="TreeGrafter"/>
</dbReference>
<dbReference type="InterPro" id="IPR036322">
    <property type="entry name" value="WD40_repeat_dom_sf"/>
</dbReference>
<evidence type="ECO:0000256" key="3">
    <source>
        <dbReference type="ARBA" id="ARBA00022574"/>
    </source>
</evidence>
<keyword evidence="4" id="KW-0677">Repeat</keyword>